<dbReference type="InterPro" id="IPR001828">
    <property type="entry name" value="ANF_lig-bd_rcpt"/>
</dbReference>
<evidence type="ECO:0000256" key="5">
    <source>
        <dbReference type="SAM" id="MobiDB-lite"/>
    </source>
</evidence>
<protein>
    <recommendedName>
        <fullName evidence="6">Receptor ligand binding region domain-containing protein</fullName>
    </recommendedName>
</protein>
<comment type="subcellular location">
    <subcellularLocation>
        <location evidence="1">Membrane</location>
    </subcellularLocation>
</comment>
<sequence length="627" mass="69859">MFSRTVLTYCSMVVLQHAFARPPRDIEVLVTLQYDVPGFVTNAVYMNPAMQVWREEFNKRHGGRYNVSVRFFQHKDHRTCDDVTADAVADISEYLIRESRPDTCYGIIESACNEQNGLSSLAAELDVLAITLNMDAMNKDFLTPRSHPQTTISMGPSSASFSMAVLTVLRYYEWYHVTVLVEVTSTLSGLYSTMAAALLEMAKPSDDDDVTYEMVAQYVKSSISNDDLKGILHVSKRRSRVFVLFSTGVFVLRILAMTDELHMSNGEYVFINCQPVKTLSYGIPAQFTRSVNDTSNSNAFRSLIFLLSATKEATAKTLADVNSRIARVTKDKYNFTYPNGDPALDSGFGARSAMDMSEMVALLVVDRDTSDPHLAEQRCSGRDLAARVSNRSFTQTTGKSYFSSGGIRLYNTDVFAFNTSTLSLQPIGLYNCTQQQLRLRPGMGIPWPTADGLAPRDKPKCGFIGDEGTCAAERITTIIRALSAVTACGAVLAGTSILRRWHVLNATLPVHRWRLDEGCLHYLENRFSVAHLPYRDSWNAYDYPRKPSFPRPRPRCERDGSELPFSIQAIGRRILLSPGTSREERDSTRSSVKAQQGSVTPETSFSSRSPLIRGFGSKPPTITCRTC</sequence>
<keyword evidence="3" id="KW-1133">Transmembrane helix</keyword>
<feature type="domain" description="Receptor ligand binding region" evidence="6">
    <location>
        <begin position="47"/>
        <end position="419"/>
    </location>
</feature>
<dbReference type="Gene3D" id="3.40.50.2300">
    <property type="match status" value="1"/>
</dbReference>
<comment type="caution">
    <text evidence="7">The sequence shown here is derived from an EMBL/GenBank/DDBJ whole genome shotgun (WGS) entry which is preliminary data.</text>
</comment>
<reference evidence="8" key="1">
    <citation type="submission" date="2017-01" db="EMBL/GenBank/DDBJ databases">
        <title>Comparative genomics of anhydrobiosis in the tardigrade Hypsibius dujardini.</title>
        <authorList>
            <person name="Yoshida Y."/>
            <person name="Koutsovoulos G."/>
            <person name="Laetsch D."/>
            <person name="Stevens L."/>
            <person name="Kumar S."/>
            <person name="Horikawa D."/>
            <person name="Ishino K."/>
            <person name="Komine S."/>
            <person name="Tomita M."/>
            <person name="Blaxter M."/>
            <person name="Arakawa K."/>
        </authorList>
    </citation>
    <scope>NUCLEOTIDE SEQUENCE [LARGE SCALE GENOMIC DNA]</scope>
    <source>
        <strain evidence="8">Z151</strain>
    </source>
</reference>
<keyword evidence="8" id="KW-1185">Reference proteome</keyword>
<dbReference type="InterPro" id="IPR028082">
    <property type="entry name" value="Peripla_BP_I"/>
</dbReference>
<dbReference type="SUPFAM" id="SSF53822">
    <property type="entry name" value="Periplasmic binding protein-like I"/>
    <property type="match status" value="1"/>
</dbReference>
<feature type="region of interest" description="Disordered" evidence="5">
    <location>
        <begin position="578"/>
        <end position="617"/>
    </location>
</feature>
<accession>A0A1W0WZ06</accession>
<evidence type="ECO:0000313" key="7">
    <source>
        <dbReference type="EMBL" id="OQV20395.1"/>
    </source>
</evidence>
<evidence type="ECO:0000259" key="6">
    <source>
        <dbReference type="Pfam" id="PF01094"/>
    </source>
</evidence>
<evidence type="ECO:0000313" key="8">
    <source>
        <dbReference type="Proteomes" id="UP000192578"/>
    </source>
</evidence>
<gene>
    <name evidence="7" type="ORF">BV898_05681</name>
</gene>
<evidence type="ECO:0000256" key="1">
    <source>
        <dbReference type="ARBA" id="ARBA00004370"/>
    </source>
</evidence>
<name>A0A1W0WZ06_HYPEX</name>
<dbReference type="GO" id="GO:0016020">
    <property type="term" value="C:membrane"/>
    <property type="evidence" value="ECO:0007669"/>
    <property type="project" value="UniProtKB-SubCell"/>
</dbReference>
<dbReference type="AlphaFoldDB" id="A0A1W0WZ06"/>
<evidence type="ECO:0000256" key="4">
    <source>
        <dbReference type="ARBA" id="ARBA00023136"/>
    </source>
</evidence>
<organism evidence="7 8">
    <name type="scientific">Hypsibius exemplaris</name>
    <name type="common">Freshwater tardigrade</name>
    <dbReference type="NCBI Taxonomy" id="2072580"/>
    <lineage>
        <taxon>Eukaryota</taxon>
        <taxon>Metazoa</taxon>
        <taxon>Ecdysozoa</taxon>
        <taxon>Tardigrada</taxon>
        <taxon>Eutardigrada</taxon>
        <taxon>Parachela</taxon>
        <taxon>Hypsibioidea</taxon>
        <taxon>Hypsibiidae</taxon>
        <taxon>Hypsibius</taxon>
    </lineage>
</organism>
<evidence type="ECO:0000256" key="3">
    <source>
        <dbReference type="ARBA" id="ARBA00022989"/>
    </source>
</evidence>
<keyword evidence="2" id="KW-0812">Transmembrane</keyword>
<dbReference type="EMBL" id="MTYJ01000031">
    <property type="protein sequence ID" value="OQV20395.1"/>
    <property type="molecule type" value="Genomic_DNA"/>
</dbReference>
<keyword evidence="4" id="KW-0472">Membrane</keyword>
<feature type="compositionally biased region" description="Polar residues" evidence="5">
    <location>
        <begin position="592"/>
        <end position="609"/>
    </location>
</feature>
<dbReference type="Pfam" id="PF01094">
    <property type="entry name" value="ANF_receptor"/>
    <property type="match status" value="1"/>
</dbReference>
<dbReference type="Proteomes" id="UP000192578">
    <property type="component" value="Unassembled WGS sequence"/>
</dbReference>
<evidence type="ECO:0000256" key="2">
    <source>
        <dbReference type="ARBA" id="ARBA00022692"/>
    </source>
</evidence>
<proteinExistence type="predicted"/>
<dbReference type="OrthoDB" id="6158579at2759"/>